<evidence type="ECO:0000313" key="4">
    <source>
        <dbReference type="EMBL" id="GER59797.1"/>
    </source>
</evidence>
<dbReference type="PANTHER" id="PTHR31018:SF3">
    <property type="entry name" value="RECEPTOR PROTEIN-TYROSINE KINASE"/>
    <property type="match status" value="1"/>
</dbReference>
<keyword evidence="5" id="KW-1185">Reference proteome</keyword>
<dbReference type="GO" id="GO:0030313">
    <property type="term" value="C:cell envelope"/>
    <property type="evidence" value="ECO:0007669"/>
    <property type="project" value="UniProtKB-SubCell"/>
</dbReference>
<keyword evidence="2" id="KW-0732">Signal</keyword>
<sequence>MIKKLLFIFFAYLLVSCGGDDDTTSDPNSSANTFDVTIGYVTNHEVGINWTTPTQSIEGTVSYKIVLEGEVLAENYTNNYWDFTQLFSDYEYSGSIFAVDTSGNSTVTNFSFRTEITPFNPDCGNCFITLRTQTEVDNLPPYTSINELTISATNTGDDITNLNNLSNIQTIRKFWIHEATITNVDGLENLTEVGTCWIWDNSNLNDINGLENLSASWLLIQNNPSLTDISALTIGGEYIRFELNDTPEIILPNIAANCDECTISIENSGITNLNGFNNVQTLKSLTIDNAPALHDISALSNVNTFENLKIKDAPQLSDISSLNNVNSIYGLELNNLPLLSNFNPLSSISFNDIKFTNLPLLNDFTFLNNTTSLNTLNLGNLPQISNLPSLTNVTSLYGLYLSNLPSITAIDGLENLTAIEELEINSLVGITSLEGLNNLTSSSGSGDRARIYINNNSQLTDFCALTTYALNTTCYDEYIEPQVYSEYQVNGNAYNPTEPQMESTTACSQ</sequence>
<gene>
    <name evidence="4" type="ORF">ULMA_19050</name>
</gene>
<dbReference type="EMBL" id="BKCG01000004">
    <property type="protein sequence ID" value="GER59797.1"/>
    <property type="molecule type" value="Genomic_DNA"/>
</dbReference>
<dbReference type="RefSeq" id="WP_151674250.1">
    <property type="nucleotide sequence ID" value="NZ_BKCG01000004.1"/>
</dbReference>
<dbReference type="PANTHER" id="PTHR31018">
    <property type="entry name" value="SPORULATION-SPECIFIC PROTEIN-RELATED"/>
    <property type="match status" value="1"/>
</dbReference>
<dbReference type="AlphaFoldDB" id="A0A5J4J5P7"/>
<evidence type="ECO:0000256" key="3">
    <source>
        <dbReference type="ARBA" id="ARBA00023180"/>
    </source>
</evidence>
<dbReference type="SUPFAM" id="SSF52058">
    <property type="entry name" value="L domain-like"/>
    <property type="match status" value="1"/>
</dbReference>
<comment type="subcellular location">
    <subcellularLocation>
        <location evidence="1">Cell envelope</location>
    </subcellularLocation>
</comment>
<dbReference type="InterPro" id="IPR051648">
    <property type="entry name" value="CWI-Assembly_Regulator"/>
</dbReference>
<evidence type="ECO:0000256" key="1">
    <source>
        <dbReference type="ARBA" id="ARBA00004196"/>
    </source>
</evidence>
<protein>
    <submittedName>
        <fullName evidence="4">Uncharacterized protein</fullName>
    </submittedName>
</protein>
<dbReference type="Gene3D" id="3.80.10.10">
    <property type="entry name" value="Ribonuclease Inhibitor"/>
    <property type="match status" value="1"/>
</dbReference>
<dbReference type="PROSITE" id="PS51257">
    <property type="entry name" value="PROKAR_LIPOPROTEIN"/>
    <property type="match status" value="1"/>
</dbReference>
<dbReference type="OrthoDB" id="9765957at2"/>
<dbReference type="Pfam" id="PF23952">
    <property type="entry name" value="LRR_EndoS"/>
    <property type="match status" value="1"/>
</dbReference>
<name>A0A5J4J5P7_9FLAO</name>
<evidence type="ECO:0000256" key="2">
    <source>
        <dbReference type="ARBA" id="ARBA00022729"/>
    </source>
</evidence>
<dbReference type="Proteomes" id="UP000326509">
    <property type="component" value="Unassembled WGS sequence"/>
</dbReference>
<organism evidence="4 5">
    <name type="scientific">Patiriisocius marinus</name>
    <dbReference type="NCBI Taxonomy" id="1397112"/>
    <lineage>
        <taxon>Bacteria</taxon>
        <taxon>Pseudomonadati</taxon>
        <taxon>Bacteroidota</taxon>
        <taxon>Flavobacteriia</taxon>
        <taxon>Flavobacteriales</taxon>
        <taxon>Flavobacteriaceae</taxon>
        <taxon>Patiriisocius</taxon>
    </lineage>
</organism>
<reference evidence="4 5" key="1">
    <citation type="submission" date="2019-08" db="EMBL/GenBank/DDBJ databases">
        <title>Draft genome sequence of Ulvibacter marinus type strain NBRC 109484.</title>
        <authorList>
            <person name="Kawano K."/>
            <person name="Ushijima N."/>
            <person name="Kihara M."/>
            <person name="Itoh H."/>
        </authorList>
    </citation>
    <scope>NUCLEOTIDE SEQUENCE [LARGE SCALE GENOMIC DNA]</scope>
    <source>
        <strain evidence="4 5">NBRC 109484</strain>
    </source>
</reference>
<keyword evidence="3" id="KW-0325">Glycoprotein</keyword>
<proteinExistence type="predicted"/>
<accession>A0A5J4J5P7</accession>
<evidence type="ECO:0000313" key="5">
    <source>
        <dbReference type="Proteomes" id="UP000326509"/>
    </source>
</evidence>
<dbReference type="InterPro" id="IPR032675">
    <property type="entry name" value="LRR_dom_sf"/>
</dbReference>
<comment type="caution">
    <text evidence="4">The sequence shown here is derived from an EMBL/GenBank/DDBJ whole genome shotgun (WGS) entry which is preliminary data.</text>
</comment>